<name>A0A8K0UMH5_9AGAR</name>
<dbReference type="EMBL" id="JAEVFJ010000016">
    <property type="protein sequence ID" value="KAH8100294.1"/>
    <property type="molecule type" value="Genomic_DNA"/>
</dbReference>
<dbReference type="InterPro" id="IPR041739">
    <property type="entry name" value="G5K_ProB"/>
</dbReference>
<keyword evidence="7" id="KW-0067">ATP-binding</keyword>
<evidence type="ECO:0000313" key="10">
    <source>
        <dbReference type="EMBL" id="KAH8100294.1"/>
    </source>
</evidence>
<dbReference type="PANTHER" id="PTHR43654">
    <property type="entry name" value="GLUTAMATE 5-KINASE"/>
    <property type="match status" value="1"/>
</dbReference>
<dbReference type="GO" id="GO:0005829">
    <property type="term" value="C:cytosol"/>
    <property type="evidence" value="ECO:0007669"/>
    <property type="project" value="TreeGrafter"/>
</dbReference>
<gene>
    <name evidence="10" type="ORF">BXZ70DRAFT_938893</name>
</gene>
<dbReference type="PRINTS" id="PR00474">
    <property type="entry name" value="GLU5KINASE"/>
</dbReference>
<dbReference type="Pfam" id="PF00696">
    <property type="entry name" value="AA_kinase"/>
    <property type="match status" value="1"/>
</dbReference>
<dbReference type="GO" id="GO:1901607">
    <property type="term" value="P:alpha-amino acid biosynthetic process"/>
    <property type="evidence" value="ECO:0007669"/>
    <property type="project" value="UniProtKB-ARBA"/>
</dbReference>
<keyword evidence="5" id="KW-0547">Nucleotide-binding</keyword>
<dbReference type="FunFam" id="3.40.1160.10:FF:000018">
    <property type="entry name" value="Glutamate 5-kinase"/>
    <property type="match status" value="1"/>
</dbReference>
<dbReference type="SUPFAM" id="SSF88697">
    <property type="entry name" value="PUA domain-like"/>
    <property type="match status" value="1"/>
</dbReference>
<dbReference type="AlphaFoldDB" id="A0A8K0UMH5"/>
<dbReference type="NCBIfam" id="TIGR01027">
    <property type="entry name" value="proB"/>
    <property type="match status" value="1"/>
</dbReference>
<dbReference type="GO" id="GO:0003723">
    <property type="term" value="F:RNA binding"/>
    <property type="evidence" value="ECO:0007669"/>
    <property type="project" value="InterPro"/>
</dbReference>
<evidence type="ECO:0000256" key="2">
    <source>
        <dbReference type="ARBA" id="ARBA00022605"/>
    </source>
</evidence>
<dbReference type="Gene3D" id="2.30.130.10">
    <property type="entry name" value="PUA domain"/>
    <property type="match status" value="1"/>
</dbReference>
<dbReference type="CDD" id="cd04242">
    <property type="entry name" value="AAK_G5K_ProB"/>
    <property type="match status" value="1"/>
</dbReference>
<dbReference type="InterPro" id="IPR019797">
    <property type="entry name" value="Glutamate_5-kinase_CS"/>
</dbReference>
<dbReference type="GO" id="GO:0005524">
    <property type="term" value="F:ATP binding"/>
    <property type="evidence" value="ECO:0007669"/>
    <property type="project" value="UniProtKB-KW"/>
</dbReference>
<feature type="compositionally biased region" description="Polar residues" evidence="8">
    <location>
        <begin position="261"/>
        <end position="273"/>
    </location>
</feature>
<protein>
    <submittedName>
        <fullName evidence="10">Glutamate 5-kinase</fullName>
    </submittedName>
</protein>
<reference evidence="10" key="1">
    <citation type="journal article" date="2021" name="New Phytol.">
        <title>Evolutionary innovations through gain and loss of genes in the ectomycorrhizal Boletales.</title>
        <authorList>
            <person name="Wu G."/>
            <person name="Miyauchi S."/>
            <person name="Morin E."/>
            <person name="Kuo A."/>
            <person name="Drula E."/>
            <person name="Varga T."/>
            <person name="Kohler A."/>
            <person name="Feng B."/>
            <person name="Cao Y."/>
            <person name="Lipzen A."/>
            <person name="Daum C."/>
            <person name="Hundley H."/>
            <person name="Pangilinan J."/>
            <person name="Johnson J."/>
            <person name="Barry K."/>
            <person name="LaButti K."/>
            <person name="Ng V."/>
            <person name="Ahrendt S."/>
            <person name="Min B."/>
            <person name="Choi I.G."/>
            <person name="Park H."/>
            <person name="Plett J.M."/>
            <person name="Magnuson J."/>
            <person name="Spatafora J.W."/>
            <person name="Nagy L.G."/>
            <person name="Henrissat B."/>
            <person name="Grigoriev I.V."/>
            <person name="Yang Z.L."/>
            <person name="Xu J."/>
            <person name="Martin F.M."/>
        </authorList>
    </citation>
    <scope>NUCLEOTIDE SEQUENCE</scope>
    <source>
        <strain evidence="10">KKN 215</strain>
    </source>
</reference>
<dbReference type="InterPro" id="IPR036393">
    <property type="entry name" value="AceGlu_kinase-like_sf"/>
</dbReference>
<keyword evidence="11" id="KW-1185">Reference proteome</keyword>
<dbReference type="InterPro" id="IPR005715">
    <property type="entry name" value="Glu_5kinase/COase_Synthase"/>
</dbReference>
<dbReference type="Gene3D" id="3.40.1160.10">
    <property type="entry name" value="Acetylglutamate kinase-like"/>
    <property type="match status" value="2"/>
</dbReference>
<evidence type="ECO:0000256" key="4">
    <source>
        <dbReference type="ARBA" id="ARBA00022679"/>
    </source>
</evidence>
<evidence type="ECO:0000256" key="8">
    <source>
        <dbReference type="SAM" id="MobiDB-lite"/>
    </source>
</evidence>
<keyword evidence="2" id="KW-0028">Amino-acid biosynthesis</keyword>
<evidence type="ECO:0000259" key="9">
    <source>
        <dbReference type="Pfam" id="PF00696"/>
    </source>
</evidence>
<evidence type="ECO:0000256" key="5">
    <source>
        <dbReference type="ARBA" id="ARBA00022741"/>
    </source>
</evidence>
<sequence length="521" mass="54827">MAPPRSGSSKTIVIKLGTSSIVHETTHQPLLSTLSAVVETVVYLRTLGHKVVLVSSGAIGVGLKRMEMANRPKSLSGKQALAAIGQGRLIALWDNLFGQLGQPIAQVLLTRGDISDRTRYLNAVNTFKELLSLGVVPIVNENDTVSVSEIKFGDNDTLSAITSSMLHADYLFLLTDVDGLYTSNPRKDPNAKAIHTVSSIAAIRQQVSTTTLGSNLGTGGMETKLIAAEIATAAGVTTIITSSRDPKNILKIIQYNSAIQSGSSTPLDVSSGRSSPDPSPLTPTPLVLEPHTSIPITDASGLPSVGSGANTSASLVARPPHTLFKPSPMPLRDLKAWTSHTLHPSGSVIIDSGAHQVLSKRESGGRLLPAGVLAVRGAFASGQAVKILVRRDKPEPPSTSGVATEPNTPMIQPIGSMTSSISTLDGALGLSVASLSVEDEDIDDITPGAHAGTRLLPDEDLVVLKDPSEDWEVEEVGRGLANYNYAQIARVKGMKSAYISEILGYADSEYVVENITIRVPP</sequence>
<dbReference type="PANTHER" id="PTHR43654:SF3">
    <property type="entry name" value="GLUTAMATE 5-KINASE"/>
    <property type="match status" value="1"/>
</dbReference>
<dbReference type="InterPro" id="IPR036974">
    <property type="entry name" value="PUA_sf"/>
</dbReference>
<accession>A0A8K0UMH5</accession>
<feature type="domain" description="Aspartate/glutamate/uridylate kinase" evidence="9">
    <location>
        <begin position="10"/>
        <end position="241"/>
    </location>
</feature>
<evidence type="ECO:0000256" key="6">
    <source>
        <dbReference type="ARBA" id="ARBA00022777"/>
    </source>
</evidence>
<dbReference type="InterPro" id="IPR015947">
    <property type="entry name" value="PUA-like_sf"/>
</dbReference>
<keyword evidence="4" id="KW-0808">Transferase</keyword>
<keyword evidence="6" id="KW-0418">Kinase</keyword>
<dbReference type="SUPFAM" id="SSF53633">
    <property type="entry name" value="Carbamate kinase-like"/>
    <property type="match status" value="1"/>
</dbReference>
<dbReference type="Proteomes" id="UP000813824">
    <property type="component" value="Unassembled WGS sequence"/>
</dbReference>
<comment type="caution">
    <text evidence="10">The sequence shown here is derived from an EMBL/GenBank/DDBJ whole genome shotgun (WGS) entry which is preliminary data.</text>
</comment>
<dbReference type="InterPro" id="IPR001048">
    <property type="entry name" value="Asp/Glu/Uridylate_kinase"/>
</dbReference>
<evidence type="ECO:0000256" key="3">
    <source>
        <dbReference type="ARBA" id="ARBA00022650"/>
    </source>
</evidence>
<dbReference type="PROSITE" id="PS50890">
    <property type="entry name" value="PUA"/>
    <property type="match status" value="1"/>
</dbReference>
<dbReference type="OrthoDB" id="409889at2759"/>
<dbReference type="HAMAP" id="MF_00456">
    <property type="entry name" value="ProB"/>
    <property type="match status" value="1"/>
</dbReference>
<keyword evidence="3" id="KW-0641">Proline biosynthesis</keyword>
<evidence type="ECO:0000313" key="11">
    <source>
        <dbReference type="Proteomes" id="UP000813824"/>
    </source>
</evidence>
<feature type="region of interest" description="Disordered" evidence="8">
    <location>
        <begin position="261"/>
        <end position="284"/>
    </location>
</feature>
<dbReference type="InterPro" id="IPR001057">
    <property type="entry name" value="Glu/AcGlu_kinase"/>
</dbReference>
<evidence type="ECO:0000256" key="1">
    <source>
        <dbReference type="ARBA" id="ARBA00022490"/>
    </source>
</evidence>
<organism evidence="10 11">
    <name type="scientific">Cristinia sonorae</name>
    <dbReference type="NCBI Taxonomy" id="1940300"/>
    <lineage>
        <taxon>Eukaryota</taxon>
        <taxon>Fungi</taxon>
        <taxon>Dikarya</taxon>
        <taxon>Basidiomycota</taxon>
        <taxon>Agaricomycotina</taxon>
        <taxon>Agaricomycetes</taxon>
        <taxon>Agaricomycetidae</taxon>
        <taxon>Agaricales</taxon>
        <taxon>Pleurotineae</taxon>
        <taxon>Stephanosporaceae</taxon>
        <taxon>Cristinia</taxon>
    </lineage>
</organism>
<dbReference type="CDD" id="cd21157">
    <property type="entry name" value="PUA_G5K"/>
    <property type="match status" value="1"/>
</dbReference>
<dbReference type="PROSITE" id="PS00902">
    <property type="entry name" value="GLUTAMATE_5_KINASE"/>
    <property type="match status" value="1"/>
</dbReference>
<evidence type="ECO:0000256" key="7">
    <source>
        <dbReference type="ARBA" id="ARBA00022840"/>
    </source>
</evidence>
<dbReference type="GO" id="GO:0004349">
    <property type="term" value="F:glutamate 5-kinase activity"/>
    <property type="evidence" value="ECO:0007669"/>
    <property type="project" value="InterPro"/>
</dbReference>
<keyword evidence="1" id="KW-0963">Cytoplasm</keyword>
<proteinExistence type="inferred from homology"/>